<dbReference type="GO" id="GO:0031297">
    <property type="term" value="P:replication fork processing"/>
    <property type="evidence" value="ECO:0007669"/>
    <property type="project" value="TreeGrafter"/>
</dbReference>
<dbReference type="InterPro" id="IPR027417">
    <property type="entry name" value="P-loop_NTPase"/>
</dbReference>
<dbReference type="PROSITE" id="PS51192">
    <property type="entry name" value="HELICASE_ATP_BIND_1"/>
    <property type="match status" value="1"/>
</dbReference>
<feature type="compositionally biased region" description="Polar residues" evidence="5">
    <location>
        <begin position="671"/>
        <end position="681"/>
    </location>
</feature>
<dbReference type="PANTHER" id="PTHR45766:SF6">
    <property type="entry name" value="SWI_SNF-RELATED MATRIX-ASSOCIATED ACTIN-DEPENDENT REGULATOR OF CHROMATIN SUBFAMILY A-LIKE PROTEIN 1"/>
    <property type="match status" value="1"/>
</dbReference>
<dbReference type="GO" id="GO:0016787">
    <property type="term" value="F:hydrolase activity"/>
    <property type="evidence" value="ECO:0007669"/>
    <property type="project" value="UniProtKB-KW"/>
</dbReference>
<proteinExistence type="inferred from homology"/>
<keyword evidence="3" id="KW-0539">Nucleus</keyword>
<gene>
    <name evidence="9" type="ORF">DCHRY22_LOCUS5485</name>
</gene>
<dbReference type="AlphaFoldDB" id="A0A8J2QSP7"/>
<dbReference type="GO" id="GO:0005524">
    <property type="term" value="F:ATP binding"/>
    <property type="evidence" value="ECO:0007669"/>
    <property type="project" value="InterPro"/>
</dbReference>
<feature type="compositionally biased region" description="Acidic residues" evidence="5">
    <location>
        <begin position="691"/>
        <end position="705"/>
    </location>
</feature>
<dbReference type="Proteomes" id="UP000789524">
    <property type="component" value="Unassembled WGS sequence"/>
</dbReference>
<dbReference type="Pfam" id="PF07443">
    <property type="entry name" value="HARP"/>
    <property type="match status" value="1"/>
</dbReference>
<evidence type="ECO:0000259" key="7">
    <source>
        <dbReference type="PROSITE" id="PS51194"/>
    </source>
</evidence>
<dbReference type="InterPro" id="IPR049730">
    <property type="entry name" value="SNF2/RAD54-like_C"/>
</dbReference>
<dbReference type="EMBL" id="CAKASE010000051">
    <property type="protein sequence ID" value="CAG9564496.1"/>
    <property type="molecule type" value="Genomic_DNA"/>
</dbReference>
<feature type="compositionally biased region" description="Polar residues" evidence="5">
    <location>
        <begin position="45"/>
        <end position="54"/>
    </location>
</feature>
<dbReference type="GO" id="GO:0043596">
    <property type="term" value="C:nuclear replication fork"/>
    <property type="evidence" value="ECO:0007669"/>
    <property type="project" value="TreeGrafter"/>
</dbReference>
<dbReference type="PROSITE" id="PS51194">
    <property type="entry name" value="HELICASE_CTER"/>
    <property type="match status" value="1"/>
</dbReference>
<dbReference type="SMART" id="SM00490">
    <property type="entry name" value="HELICc"/>
    <property type="match status" value="1"/>
</dbReference>
<dbReference type="InterPro" id="IPR010003">
    <property type="entry name" value="HARP_dom"/>
</dbReference>
<comment type="subcellular location">
    <subcellularLocation>
        <location evidence="1">Nucleus</location>
    </subcellularLocation>
</comment>
<dbReference type="PROSITE" id="PS51467">
    <property type="entry name" value="HARP"/>
    <property type="match status" value="1"/>
</dbReference>
<dbReference type="Pfam" id="PF00271">
    <property type="entry name" value="Helicase_C"/>
    <property type="match status" value="1"/>
</dbReference>
<feature type="region of interest" description="Disordered" evidence="5">
    <location>
        <begin position="18"/>
        <end position="72"/>
    </location>
</feature>
<dbReference type="OrthoDB" id="2801544at2759"/>
<comment type="similarity">
    <text evidence="4">Belongs to the SNF2/RAD54 helicase family. SMARCAL1 subfamily.</text>
</comment>
<feature type="compositionally biased region" description="Low complexity" evidence="5">
    <location>
        <begin position="643"/>
        <end position="658"/>
    </location>
</feature>
<evidence type="ECO:0000256" key="3">
    <source>
        <dbReference type="ARBA" id="ARBA00023242"/>
    </source>
</evidence>
<dbReference type="GO" id="GO:0006281">
    <property type="term" value="P:DNA repair"/>
    <property type="evidence" value="ECO:0007669"/>
    <property type="project" value="TreeGrafter"/>
</dbReference>
<dbReference type="InterPro" id="IPR000330">
    <property type="entry name" value="SNF2_N"/>
</dbReference>
<keyword evidence="10" id="KW-1185">Reference proteome</keyword>
<reference evidence="9" key="1">
    <citation type="submission" date="2021-09" db="EMBL/GenBank/DDBJ databases">
        <authorList>
            <person name="Martin H S."/>
        </authorList>
    </citation>
    <scope>NUCLEOTIDE SEQUENCE</scope>
</reference>
<comment type="caution">
    <text evidence="9">The sequence shown here is derived from an EMBL/GenBank/DDBJ whole genome shotgun (WGS) entry which is preliminary data.</text>
</comment>
<feature type="compositionally biased region" description="Polar residues" evidence="5">
    <location>
        <begin position="22"/>
        <end position="37"/>
    </location>
</feature>
<dbReference type="Gene3D" id="3.40.50.10810">
    <property type="entry name" value="Tandem AAA-ATPase domain"/>
    <property type="match status" value="1"/>
</dbReference>
<dbReference type="InterPro" id="IPR038718">
    <property type="entry name" value="SNF2-like_sf"/>
</dbReference>
<dbReference type="SMART" id="SM00487">
    <property type="entry name" value="DEXDc"/>
    <property type="match status" value="1"/>
</dbReference>
<feature type="domain" description="Helicase C-terminal" evidence="7">
    <location>
        <begin position="459"/>
        <end position="613"/>
    </location>
</feature>
<evidence type="ECO:0000256" key="4">
    <source>
        <dbReference type="PROSITE-ProRule" id="PRU00800"/>
    </source>
</evidence>
<dbReference type="Pfam" id="PF00176">
    <property type="entry name" value="SNF2-rel_dom"/>
    <property type="match status" value="1"/>
</dbReference>
<protein>
    <submittedName>
        <fullName evidence="9">(African queen) hypothetical protein</fullName>
    </submittedName>
</protein>
<name>A0A8J2QSP7_9NEOP</name>
<dbReference type="PANTHER" id="PTHR45766">
    <property type="entry name" value="DNA ANNEALING HELICASE AND ENDONUCLEASE ZRANB3 FAMILY MEMBER"/>
    <property type="match status" value="1"/>
</dbReference>
<sequence>MECTKEQIEQKRLAALQKRLAKNNSQNPHTSQPQKPSDQQEHLKQGQSKSNSAHTFHPYSRPNSSKQPTTTLPVSNVVTGSVYLISEDRFEVSMSEFCPPLINIFKTLRTRSFDSNTKLWNFAMSDYEILMSKVSPLAPHIVIAPLPAFVLKILNDPVIDHSAVDLTPIEATLRNKLLPFQEDGVRFGIAHKGRCLIADDMGLGKTFQALAIASYYRHDWPLLIVTTSSMRETWQNKISELLPSVPLVNIATLTSNKDVNFVSDKQVEVVIVSYKIISLHTDLLKQKKFGFVIVDESHHLKSPKAQCTGALFKLCVQGRAVLLSGTPALSRPVELYTQLSLLEPRLFTYTEYGKRYCDAKQTNFGWDMTGKSNLAELLVILQRRFLIRRTKEQVLNLEEKTRETVILDQSLLNYSKEQQQGLSQMAEKFKNSKSSEKHVAMIQYFNESAAIKMPAVCKYIRQLLKESSKFLVFAHHKNVIESICDTLDEQRVNYIRIVGSTPTHVRTDLVDKFQHSESCRCAVLSITAANAGLTLTAADLVIFAELHWNPGILIQAESRAHRLGRAGSVCVRYLLARGTADDYMWPLLQTKLNVLNDVGLSGDNFEDTKMKHQDTKNNIIQYMSPVRNKNEYIPGTNIKKASQEQTENTQSQTDSQTTLHGISKLTLLSPEKNSSESNTYGVDSDDKFMDNDEDDEILADIDLDI</sequence>
<evidence type="ECO:0000313" key="9">
    <source>
        <dbReference type="EMBL" id="CAG9564496.1"/>
    </source>
</evidence>
<keyword evidence="2" id="KW-0378">Hydrolase</keyword>
<evidence type="ECO:0000259" key="6">
    <source>
        <dbReference type="PROSITE" id="PS51192"/>
    </source>
</evidence>
<dbReference type="CDD" id="cd18793">
    <property type="entry name" value="SF2_C_SNF"/>
    <property type="match status" value="1"/>
</dbReference>
<feature type="domain" description="Helicase ATP-binding" evidence="6">
    <location>
        <begin position="186"/>
        <end position="345"/>
    </location>
</feature>
<dbReference type="Gene3D" id="3.40.50.300">
    <property type="entry name" value="P-loop containing nucleotide triphosphate hydrolases"/>
    <property type="match status" value="1"/>
</dbReference>
<dbReference type="InterPro" id="IPR014001">
    <property type="entry name" value="Helicase_ATP-bd"/>
</dbReference>
<evidence type="ECO:0000259" key="8">
    <source>
        <dbReference type="PROSITE" id="PS51467"/>
    </source>
</evidence>
<dbReference type="InterPro" id="IPR001650">
    <property type="entry name" value="Helicase_C-like"/>
</dbReference>
<evidence type="ECO:0000313" key="10">
    <source>
        <dbReference type="Proteomes" id="UP000789524"/>
    </source>
</evidence>
<evidence type="ECO:0000256" key="2">
    <source>
        <dbReference type="ARBA" id="ARBA00022801"/>
    </source>
</evidence>
<feature type="compositionally biased region" description="Polar residues" evidence="5">
    <location>
        <begin position="61"/>
        <end position="72"/>
    </location>
</feature>
<feature type="region of interest" description="Disordered" evidence="5">
    <location>
        <begin position="641"/>
        <end position="705"/>
    </location>
</feature>
<dbReference type="SUPFAM" id="SSF52540">
    <property type="entry name" value="P-loop containing nucleoside triphosphate hydrolases"/>
    <property type="match status" value="2"/>
</dbReference>
<accession>A0A8J2QSP7</accession>
<evidence type="ECO:0000256" key="5">
    <source>
        <dbReference type="SAM" id="MobiDB-lite"/>
    </source>
</evidence>
<evidence type="ECO:0000256" key="1">
    <source>
        <dbReference type="ARBA" id="ARBA00004123"/>
    </source>
</evidence>
<feature type="domain" description="HARP" evidence="8">
    <location>
        <begin position="70"/>
        <end position="147"/>
    </location>
</feature>
<dbReference type="CDD" id="cd18010">
    <property type="entry name" value="DEXHc_HARP_SMARCAL1"/>
    <property type="match status" value="1"/>
</dbReference>
<organism evidence="9 10">
    <name type="scientific">Danaus chrysippus</name>
    <name type="common">African queen</name>
    <dbReference type="NCBI Taxonomy" id="151541"/>
    <lineage>
        <taxon>Eukaryota</taxon>
        <taxon>Metazoa</taxon>
        <taxon>Ecdysozoa</taxon>
        <taxon>Arthropoda</taxon>
        <taxon>Hexapoda</taxon>
        <taxon>Insecta</taxon>
        <taxon>Pterygota</taxon>
        <taxon>Neoptera</taxon>
        <taxon>Endopterygota</taxon>
        <taxon>Lepidoptera</taxon>
        <taxon>Glossata</taxon>
        <taxon>Ditrysia</taxon>
        <taxon>Papilionoidea</taxon>
        <taxon>Nymphalidae</taxon>
        <taxon>Danainae</taxon>
        <taxon>Danaini</taxon>
        <taxon>Danaina</taxon>
        <taxon>Danaus</taxon>
        <taxon>Anosia</taxon>
    </lineage>
</organism>